<keyword evidence="5" id="KW-0472">Membrane</keyword>
<evidence type="ECO:0000313" key="8">
    <source>
        <dbReference type="EMBL" id="AEG58906.1"/>
    </source>
</evidence>
<dbReference type="OrthoDB" id="9791520at2"/>
<dbReference type="GO" id="GO:0022857">
    <property type="term" value="F:transmembrane transporter activity"/>
    <property type="evidence" value="ECO:0007669"/>
    <property type="project" value="InterPro"/>
</dbReference>
<feature type="coiled-coil region" evidence="4">
    <location>
        <begin position="179"/>
        <end position="229"/>
    </location>
</feature>
<dbReference type="STRING" id="696281.Desru_0621"/>
<dbReference type="GO" id="GO:0016020">
    <property type="term" value="C:membrane"/>
    <property type="evidence" value="ECO:0007669"/>
    <property type="project" value="InterPro"/>
</dbReference>
<protein>
    <submittedName>
        <fullName evidence="8">Efflux transporter, RND family, MFP subunit</fullName>
    </submittedName>
</protein>
<dbReference type="Pfam" id="PF25990">
    <property type="entry name" value="Beta-barrel_YknX"/>
    <property type="match status" value="1"/>
</dbReference>
<evidence type="ECO:0000256" key="1">
    <source>
        <dbReference type="ARBA" id="ARBA00004196"/>
    </source>
</evidence>
<evidence type="ECO:0000259" key="7">
    <source>
        <dbReference type="Pfam" id="PF25990"/>
    </source>
</evidence>
<name>F6DST7_DESRL</name>
<keyword evidence="9" id="KW-1185">Reference proteome</keyword>
<dbReference type="Gene3D" id="2.40.420.20">
    <property type="match status" value="1"/>
</dbReference>
<proteinExistence type="inferred from homology"/>
<dbReference type="GO" id="GO:0030313">
    <property type="term" value="C:cell envelope"/>
    <property type="evidence" value="ECO:0007669"/>
    <property type="project" value="UniProtKB-SubCell"/>
</dbReference>
<dbReference type="Gene3D" id="2.40.30.170">
    <property type="match status" value="1"/>
</dbReference>
<dbReference type="RefSeq" id="WP_013840680.1">
    <property type="nucleotide sequence ID" value="NC_015589.1"/>
</dbReference>
<accession>F6DST7</accession>
<dbReference type="Pfam" id="PF25989">
    <property type="entry name" value="YknX_C"/>
    <property type="match status" value="1"/>
</dbReference>
<comment type="similarity">
    <text evidence="2">Belongs to the membrane fusion protein (MFP) (TC 8.A.1) family.</text>
</comment>
<evidence type="ECO:0000256" key="5">
    <source>
        <dbReference type="SAM" id="Phobius"/>
    </source>
</evidence>
<evidence type="ECO:0000313" key="9">
    <source>
        <dbReference type="Proteomes" id="UP000009234"/>
    </source>
</evidence>
<organism evidence="8 9">
    <name type="scientific">Desulforamulus ruminis (strain ATCC 23193 / DSM 2154 / NCIMB 8452 / DL)</name>
    <name type="common">Desulfotomaculum ruminis</name>
    <dbReference type="NCBI Taxonomy" id="696281"/>
    <lineage>
        <taxon>Bacteria</taxon>
        <taxon>Bacillati</taxon>
        <taxon>Bacillota</taxon>
        <taxon>Clostridia</taxon>
        <taxon>Eubacteriales</taxon>
        <taxon>Peptococcaceae</taxon>
        <taxon>Desulforamulus</taxon>
    </lineage>
</organism>
<keyword evidence="5" id="KW-1133">Transmembrane helix</keyword>
<evidence type="ECO:0000256" key="4">
    <source>
        <dbReference type="SAM" id="Coils"/>
    </source>
</evidence>
<dbReference type="AlphaFoldDB" id="F6DST7"/>
<keyword evidence="5" id="KW-0812">Transmembrane</keyword>
<feature type="coiled-coil region" evidence="4">
    <location>
        <begin position="115"/>
        <end position="149"/>
    </location>
</feature>
<dbReference type="InterPro" id="IPR006143">
    <property type="entry name" value="RND_pump_MFP"/>
</dbReference>
<dbReference type="InterPro" id="IPR058637">
    <property type="entry name" value="YknX-like_C"/>
</dbReference>
<reference evidence="9" key="1">
    <citation type="submission" date="2011-05" db="EMBL/GenBank/DDBJ databases">
        <title>Complete sequence of Desulfotomaculum ruminis DSM 2154.</title>
        <authorList>
            <person name="Lucas S."/>
            <person name="Copeland A."/>
            <person name="Lapidus A."/>
            <person name="Cheng J.-F."/>
            <person name="Goodwin L."/>
            <person name="Pitluck S."/>
            <person name="Lu M."/>
            <person name="Detter J.C."/>
            <person name="Han C."/>
            <person name="Tapia R."/>
            <person name="Land M."/>
            <person name="Hauser L."/>
            <person name="Kyrpides N."/>
            <person name="Ivanova N."/>
            <person name="Mikhailova N."/>
            <person name="Pagani I."/>
            <person name="Stams A.J.M."/>
            <person name="Plugge C.M."/>
            <person name="Muyzer G."/>
            <person name="Kuever J."/>
            <person name="Parshina S.N."/>
            <person name="Ivanova A.E."/>
            <person name="Nazina T.N."/>
            <person name="Brambilla E."/>
            <person name="Spring S."/>
            <person name="Klenk H.-P."/>
            <person name="Woyke T."/>
        </authorList>
    </citation>
    <scope>NUCLEOTIDE SEQUENCE [LARGE SCALE GENOMIC DNA]</scope>
    <source>
        <strain evidence="9">ATCC 23193 / DSM 2154 / NCIB 8452 / DL</strain>
    </source>
</reference>
<evidence type="ECO:0000256" key="3">
    <source>
        <dbReference type="ARBA" id="ARBA00023054"/>
    </source>
</evidence>
<evidence type="ECO:0000256" key="2">
    <source>
        <dbReference type="ARBA" id="ARBA00009477"/>
    </source>
</evidence>
<dbReference type="PANTHER" id="PTHR32347:SF14">
    <property type="entry name" value="EFFLUX SYSTEM COMPONENT YKNX-RELATED"/>
    <property type="match status" value="1"/>
</dbReference>
<dbReference type="KEGG" id="dru:Desru_0621"/>
<dbReference type="EMBL" id="CP002780">
    <property type="protein sequence ID" value="AEG58906.1"/>
    <property type="molecule type" value="Genomic_DNA"/>
</dbReference>
<keyword evidence="3 4" id="KW-0175">Coiled coil</keyword>
<dbReference type="NCBIfam" id="TIGR01730">
    <property type="entry name" value="RND_mfp"/>
    <property type="match status" value="1"/>
</dbReference>
<feature type="domain" description="YknX-like beta-barrel" evidence="7">
    <location>
        <begin position="269"/>
        <end position="349"/>
    </location>
</feature>
<dbReference type="HOGENOM" id="CLU_018816_14_5_9"/>
<reference evidence="8 9" key="2">
    <citation type="journal article" date="2012" name="Stand. Genomic Sci.">
        <title>Complete genome sequence of the sulfate-reducing firmicute Desulfotomaculum ruminis type strain (DL(T)).</title>
        <authorList>
            <person name="Spring S."/>
            <person name="Visser M."/>
            <person name="Lu M."/>
            <person name="Copeland A."/>
            <person name="Lapidus A."/>
            <person name="Lucas S."/>
            <person name="Cheng J.F."/>
            <person name="Han C."/>
            <person name="Tapia R."/>
            <person name="Goodwin L.A."/>
            <person name="Pitluck S."/>
            <person name="Ivanova N."/>
            <person name="Land M."/>
            <person name="Hauser L."/>
            <person name="Larimer F."/>
            <person name="Rohde M."/>
            <person name="Goker M."/>
            <person name="Detter J.C."/>
            <person name="Kyrpides N.C."/>
            <person name="Woyke T."/>
            <person name="Schaap P.J."/>
            <person name="Plugge C.M."/>
            <person name="Muyzer G."/>
            <person name="Kuever J."/>
            <person name="Pereira I.A."/>
            <person name="Parshina S.N."/>
            <person name="Bernier-Latmani R."/>
            <person name="Stams A.J."/>
            <person name="Klenk H.P."/>
        </authorList>
    </citation>
    <scope>NUCLEOTIDE SEQUENCE [LARGE SCALE GENOMIC DNA]</scope>
    <source>
        <strain evidence="9">ATCC 23193 / DSM 2154 / NCIB 8452 / DL</strain>
    </source>
</reference>
<evidence type="ECO:0000259" key="6">
    <source>
        <dbReference type="Pfam" id="PF25989"/>
    </source>
</evidence>
<dbReference type="Proteomes" id="UP000009234">
    <property type="component" value="Chromosome"/>
</dbReference>
<sequence length="431" mass="46728">MELELENQKALGKWTKIKGRIKGLPRWLKWTTVILLGLGVLAGILFSRPDSGNGLPMETAKVEKRGIEQSIVANGGLDSENKQEFFTPEDSTLMELSVKVGDRVRKGQVLGRLDTMELGRLNEEANAKLAQLEAELVRARANDDGLNLAHAEAAFNKAKNKLERITYLHKEGAVTVEELEAAKVEFTQAQADYKGAEIKARQGAGAKEISSVEAQVSLAKQEAAKARERLELATFVSDMDGVVLFVGAEEGNRVLEGNRILVVGSMDKLEVTANINEIDAGSLQVGQPVKITCTALPEKEFKGEVSRVAAAAISQQSSQGQSDNVHVPVTIKLLGDISGLKPGFTVDLYITTMKKQELLTVPFEALVDRQGKKLVFVVENGVAREQEVETQKGNELYDEVVSGLKNGDVVVLNPPAGFKSGQRVTAGEKND</sequence>
<gene>
    <name evidence="8" type="ordered locus">Desru_0621</name>
</gene>
<comment type="subcellular location">
    <subcellularLocation>
        <location evidence="1">Cell envelope</location>
    </subcellularLocation>
</comment>
<dbReference type="Gene3D" id="2.40.50.100">
    <property type="match status" value="1"/>
</dbReference>
<feature type="domain" description="YknX-like C-terminal permuted SH3-like" evidence="6">
    <location>
        <begin position="359"/>
        <end position="425"/>
    </location>
</feature>
<dbReference type="eggNOG" id="COG0845">
    <property type="taxonomic scope" value="Bacteria"/>
</dbReference>
<dbReference type="PANTHER" id="PTHR32347">
    <property type="entry name" value="EFFLUX SYSTEM COMPONENT YKNX-RELATED"/>
    <property type="match status" value="1"/>
</dbReference>
<dbReference type="InterPro" id="IPR050465">
    <property type="entry name" value="UPF0194_transport"/>
</dbReference>
<feature type="transmembrane region" description="Helical" evidence="5">
    <location>
        <begin position="27"/>
        <end position="46"/>
    </location>
</feature>
<dbReference type="InterPro" id="IPR058636">
    <property type="entry name" value="Beta-barrel_YknX"/>
</dbReference>